<reference evidence="6 7" key="2">
    <citation type="journal article" date="2020" name="Microbiol. Resour. Announc.">
        <title>Antarctic desert soil bacteria exhibit high novel natural product potential, evaluated through long-read genome sequencing and comparative genomics.</title>
        <authorList>
            <person name="Benaud N."/>
            <person name="Edwards R.J."/>
            <person name="Amos T.G."/>
            <person name="D'Agostino P.M."/>
            <person name="Gutierrez-Chavez C."/>
            <person name="Montgomery K."/>
            <person name="Nicetic I."/>
            <person name="Ferrari B.C."/>
        </authorList>
    </citation>
    <scope>NUCLEOTIDE SEQUENCE [LARGE SCALE GENOMIC DNA]</scope>
    <source>
        <strain evidence="6 7">SPB151</strain>
    </source>
</reference>
<gene>
    <name evidence="6" type="ORF">F1D05_25355</name>
</gene>
<evidence type="ECO:0000313" key="6">
    <source>
        <dbReference type="EMBL" id="QNE20631.1"/>
    </source>
</evidence>
<feature type="domain" description="HipA N-terminal subdomain 1" evidence="5">
    <location>
        <begin position="6"/>
        <end position="105"/>
    </location>
</feature>
<evidence type="ECO:0000313" key="7">
    <source>
        <dbReference type="Proteomes" id="UP000515563"/>
    </source>
</evidence>
<dbReference type="GO" id="GO:0005829">
    <property type="term" value="C:cytosol"/>
    <property type="evidence" value="ECO:0007669"/>
    <property type="project" value="TreeGrafter"/>
</dbReference>
<evidence type="ECO:0000259" key="4">
    <source>
        <dbReference type="Pfam" id="PF07804"/>
    </source>
</evidence>
<dbReference type="CDD" id="cd17808">
    <property type="entry name" value="HipA_Ec_like"/>
    <property type="match status" value="1"/>
</dbReference>
<dbReference type="Pfam" id="PF07804">
    <property type="entry name" value="HipA_C"/>
    <property type="match status" value="1"/>
</dbReference>
<dbReference type="Pfam" id="PF13657">
    <property type="entry name" value="Couple_hipA"/>
    <property type="match status" value="1"/>
</dbReference>
<dbReference type="InterPro" id="IPR012893">
    <property type="entry name" value="HipA-like_C"/>
</dbReference>
<reference evidence="7" key="1">
    <citation type="submission" date="2019-09" db="EMBL/GenBank/DDBJ databases">
        <title>Antimicrobial potential of Antarctic Bacteria.</title>
        <authorList>
            <person name="Benaud N."/>
            <person name="Edwards R.J."/>
            <person name="Ferrari B.C."/>
        </authorList>
    </citation>
    <scope>NUCLEOTIDE SEQUENCE [LARGE SCALE GENOMIC DNA]</scope>
    <source>
        <strain evidence="7">SPB151</strain>
    </source>
</reference>
<comment type="similarity">
    <text evidence="1">Belongs to the HipA Ser/Thr kinase family.</text>
</comment>
<dbReference type="Proteomes" id="UP000515563">
    <property type="component" value="Chromosome"/>
</dbReference>
<keyword evidence="7" id="KW-1185">Reference proteome</keyword>
<evidence type="ECO:0000256" key="1">
    <source>
        <dbReference type="ARBA" id="ARBA00010164"/>
    </source>
</evidence>
<dbReference type="PANTHER" id="PTHR37419">
    <property type="entry name" value="SERINE/THREONINE-PROTEIN KINASE TOXIN HIPA"/>
    <property type="match status" value="1"/>
</dbReference>
<organism evidence="6 7">
    <name type="scientific">Kribbella qitaiheensis</name>
    <dbReference type="NCBI Taxonomy" id="1544730"/>
    <lineage>
        <taxon>Bacteria</taxon>
        <taxon>Bacillati</taxon>
        <taxon>Actinomycetota</taxon>
        <taxon>Actinomycetes</taxon>
        <taxon>Propionibacteriales</taxon>
        <taxon>Kribbellaceae</taxon>
        <taxon>Kribbella</taxon>
    </lineage>
</organism>
<sequence>MDDDRLIVYLNGARAGELAQNSQGRISFTYDEEYRTRRETVPLSLSMPKARTTFPPKAVRAFIAGLLPDSEPALERLASKYGVSPNNPYALLRNIGRDAAGAVQILQADVASTDAATHQNNIEWLSTDDLDSTLADLAQSPDTWDPGRDVGRWSLAGAQSKIALFRSEDGRWGIPRDSTPTTHILKPSMPNYGGHHLNEYLCLRAAQLAGLEAAKGELLASDRFEVLISHRYDRLRTAGRWQRLHQEDMCQALSVHPALKYQSEGGPGVPQLADLLASNGLSVGRRNNQHRLFDYLVYNVTIGATDAHAKNYSVLLSFNDIRLAPLYDVASILPYNLEPGLRSAMKIGDNWEMAKVSESDWTAVGRRLGMTRDESIHRARTIQLAVPAAIHQAATEPAVPDALIAGARRIAELITAHAEGRRDAWGRVASP</sequence>
<dbReference type="RefSeq" id="WP_185443025.1">
    <property type="nucleotide sequence ID" value="NZ_CP043661.1"/>
</dbReference>
<evidence type="ECO:0000256" key="3">
    <source>
        <dbReference type="ARBA" id="ARBA00022777"/>
    </source>
</evidence>
<feature type="domain" description="HipA-like C-terminal" evidence="4">
    <location>
        <begin position="153"/>
        <end position="386"/>
    </location>
</feature>
<keyword evidence="3" id="KW-0418">Kinase</keyword>
<dbReference type="EMBL" id="CP043661">
    <property type="protein sequence ID" value="QNE20631.1"/>
    <property type="molecule type" value="Genomic_DNA"/>
</dbReference>
<proteinExistence type="inferred from homology"/>
<evidence type="ECO:0000259" key="5">
    <source>
        <dbReference type="Pfam" id="PF13657"/>
    </source>
</evidence>
<dbReference type="KEGG" id="kqi:F1D05_25355"/>
<dbReference type="InterPro" id="IPR052028">
    <property type="entry name" value="HipA_Ser/Thr_kinase"/>
</dbReference>
<protein>
    <submittedName>
        <fullName evidence="6">Type II toxin-antitoxin system HipA family toxin</fullName>
    </submittedName>
</protein>
<evidence type="ECO:0000256" key="2">
    <source>
        <dbReference type="ARBA" id="ARBA00022679"/>
    </source>
</evidence>
<dbReference type="GO" id="GO:0004674">
    <property type="term" value="F:protein serine/threonine kinase activity"/>
    <property type="evidence" value="ECO:0007669"/>
    <property type="project" value="TreeGrafter"/>
</dbReference>
<dbReference type="NCBIfam" id="TIGR03071">
    <property type="entry name" value="couple_hipA"/>
    <property type="match status" value="1"/>
</dbReference>
<name>A0A7G6X316_9ACTN</name>
<accession>A0A7G6X316</accession>
<keyword evidence="2" id="KW-0808">Transferase</keyword>
<dbReference type="PANTHER" id="PTHR37419:SF1">
    <property type="entry name" value="SERINE_THREONINE-PROTEIN KINASE TOXIN HIPA"/>
    <property type="match status" value="1"/>
</dbReference>
<dbReference type="AlphaFoldDB" id="A0A7G6X316"/>
<dbReference type="InterPro" id="IPR017508">
    <property type="entry name" value="HipA_N1"/>
</dbReference>
<dbReference type="Gene3D" id="1.10.1070.20">
    <property type="match status" value="1"/>
</dbReference>